<dbReference type="RefSeq" id="WP_091282827.1">
    <property type="nucleotide sequence ID" value="NZ_FAOZ01000023.1"/>
</dbReference>
<dbReference type="InterPro" id="IPR036010">
    <property type="entry name" value="2Fe-2S_ferredoxin-like_sf"/>
</dbReference>
<protein>
    <submittedName>
        <fullName evidence="2">2Fe-2S iron-sulfur cluster binding domain-containing protein</fullName>
    </submittedName>
</protein>
<dbReference type="InterPro" id="IPR001041">
    <property type="entry name" value="2Fe-2S_ferredoxin-type"/>
</dbReference>
<name>A0A0S4QVC2_9ACTN</name>
<organism evidence="2 3">
    <name type="scientific">Parafrankia irregularis</name>
    <dbReference type="NCBI Taxonomy" id="795642"/>
    <lineage>
        <taxon>Bacteria</taxon>
        <taxon>Bacillati</taxon>
        <taxon>Actinomycetota</taxon>
        <taxon>Actinomycetes</taxon>
        <taxon>Frankiales</taxon>
        <taxon>Frankiaceae</taxon>
        <taxon>Parafrankia</taxon>
    </lineage>
</organism>
<feature type="domain" description="2Fe-2S ferredoxin-type" evidence="1">
    <location>
        <begin position="12"/>
        <end position="62"/>
    </location>
</feature>
<keyword evidence="3" id="KW-1185">Reference proteome</keyword>
<dbReference type="SUPFAM" id="SSF54292">
    <property type="entry name" value="2Fe-2S ferredoxin-like"/>
    <property type="match status" value="1"/>
</dbReference>
<evidence type="ECO:0000313" key="2">
    <source>
        <dbReference type="EMBL" id="CUU58962.1"/>
    </source>
</evidence>
<reference evidence="3" key="1">
    <citation type="submission" date="2015-11" db="EMBL/GenBank/DDBJ databases">
        <authorList>
            <person name="Varghese N."/>
        </authorList>
    </citation>
    <scope>NUCLEOTIDE SEQUENCE [LARGE SCALE GENOMIC DNA]</scope>
    <source>
        <strain evidence="3">DSM 45899</strain>
    </source>
</reference>
<dbReference type="Pfam" id="PF00111">
    <property type="entry name" value="Fer2"/>
    <property type="match status" value="1"/>
</dbReference>
<gene>
    <name evidence="2" type="ORF">Ga0074812_12391</name>
</gene>
<evidence type="ECO:0000313" key="3">
    <source>
        <dbReference type="Proteomes" id="UP000198802"/>
    </source>
</evidence>
<dbReference type="GO" id="GO:0051536">
    <property type="term" value="F:iron-sulfur cluster binding"/>
    <property type="evidence" value="ECO:0007669"/>
    <property type="project" value="InterPro"/>
</dbReference>
<dbReference type="EMBL" id="FAOZ01000023">
    <property type="protein sequence ID" value="CUU58962.1"/>
    <property type="molecule type" value="Genomic_DNA"/>
</dbReference>
<accession>A0A0S4QVC2</accession>
<dbReference type="AlphaFoldDB" id="A0A0S4QVC2"/>
<proteinExistence type="predicted"/>
<dbReference type="CDD" id="cd00207">
    <property type="entry name" value="fer2"/>
    <property type="match status" value="1"/>
</dbReference>
<dbReference type="InterPro" id="IPR012675">
    <property type="entry name" value="Beta-grasp_dom_sf"/>
</dbReference>
<evidence type="ECO:0000259" key="1">
    <source>
        <dbReference type="Pfam" id="PF00111"/>
    </source>
</evidence>
<dbReference type="Proteomes" id="UP000198802">
    <property type="component" value="Unassembled WGS sequence"/>
</dbReference>
<dbReference type="Gene3D" id="3.10.20.30">
    <property type="match status" value="1"/>
</dbReference>
<sequence>MKDPRPGGPVVRVEPLGVELTVESGETIIEAAWRLGYHWPTTCHGQGACTVCRLEVVRGAEHLVAPDAEEVGALEPLLSGRPPRGLVGVEGAAGVEGVAGMEGVARMEGAAGVEGVAGPADVVGASDLMGVGNLRLACRVRVTGDAVVRKKGVHRVQTVTLSDDGLL</sequence>